<evidence type="ECO:0000313" key="2">
    <source>
        <dbReference type="EMBL" id="MED6177000.1"/>
    </source>
</evidence>
<reference evidence="2 3" key="1">
    <citation type="journal article" date="2023" name="Plants (Basel)">
        <title>Bridging the Gap: Combining Genomics and Transcriptomics Approaches to Understand Stylosanthes scabra, an Orphan Legume from the Brazilian Caatinga.</title>
        <authorList>
            <person name="Ferreira-Neto J.R.C."/>
            <person name="da Silva M.D."/>
            <person name="Binneck E."/>
            <person name="de Melo N.F."/>
            <person name="da Silva R.H."/>
            <person name="de Melo A.L.T.M."/>
            <person name="Pandolfi V."/>
            <person name="Bustamante F.O."/>
            <person name="Brasileiro-Vidal A.C."/>
            <person name="Benko-Iseppon A.M."/>
        </authorList>
    </citation>
    <scope>NUCLEOTIDE SEQUENCE [LARGE SCALE GENOMIC DNA]</scope>
    <source>
        <tissue evidence="2">Leaves</tissue>
    </source>
</reference>
<evidence type="ECO:0000313" key="3">
    <source>
        <dbReference type="Proteomes" id="UP001341840"/>
    </source>
</evidence>
<sequence length="155" mass="17434">MPRKSQFPKPSKGAHNEKAPTEDNIARKLHRTSQLSGASSQHVSHQESCSGSGARAGHSKIRPFRPPRDKTAFDSSERVGNRHSHERCTTHVNQAIVDNTDTEDEDYVPNTDEIASFDDHLDNLFVDHDAELQNKGKKRKDNKPWEVEVIGRMGL</sequence>
<feature type="compositionally biased region" description="Basic and acidic residues" evidence="1">
    <location>
        <begin position="66"/>
        <end position="80"/>
    </location>
</feature>
<proteinExistence type="predicted"/>
<evidence type="ECO:0000256" key="1">
    <source>
        <dbReference type="SAM" id="MobiDB-lite"/>
    </source>
</evidence>
<gene>
    <name evidence="2" type="ORF">PIB30_093600</name>
</gene>
<feature type="compositionally biased region" description="Basic and acidic residues" evidence="1">
    <location>
        <begin position="14"/>
        <end position="26"/>
    </location>
</feature>
<feature type="region of interest" description="Disordered" evidence="1">
    <location>
        <begin position="1"/>
        <end position="92"/>
    </location>
</feature>
<organism evidence="2 3">
    <name type="scientific">Stylosanthes scabra</name>
    <dbReference type="NCBI Taxonomy" id="79078"/>
    <lineage>
        <taxon>Eukaryota</taxon>
        <taxon>Viridiplantae</taxon>
        <taxon>Streptophyta</taxon>
        <taxon>Embryophyta</taxon>
        <taxon>Tracheophyta</taxon>
        <taxon>Spermatophyta</taxon>
        <taxon>Magnoliopsida</taxon>
        <taxon>eudicotyledons</taxon>
        <taxon>Gunneridae</taxon>
        <taxon>Pentapetalae</taxon>
        <taxon>rosids</taxon>
        <taxon>fabids</taxon>
        <taxon>Fabales</taxon>
        <taxon>Fabaceae</taxon>
        <taxon>Papilionoideae</taxon>
        <taxon>50 kb inversion clade</taxon>
        <taxon>dalbergioids sensu lato</taxon>
        <taxon>Dalbergieae</taxon>
        <taxon>Pterocarpus clade</taxon>
        <taxon>Stylosanthes</taxon>
    </lineage>
</organism>
<dbReference type="Proteomes" id="UP001341840">
    <property type="component" value="Unassembled WGS sequence"/>
</dbReference>
<comment type="caution">
    <text evidence="2">The sequence shown here is derived from an EMBL/GenBank/DDBJ whole genome shotgun (WGS) entry which is preliminary data.</text>
</comment>
<dbReference type="EMBL" id="JASCZI010153043">
    <property type="protein sequence ID" value="MED6177000.1"/>
    <property type="molecule type" value="Genomic_DNA"/>
</dbReference>
<protein>
    <submittedName>
        <fullName evidence="2">Uncharacterized protein</fullName>
    </submittedName>
</protein>
<accession>A0ABU6VTQ2</accession>
<keyword evidence="3" id="KW-1185">Reference proteome</keyword>
<name>A0ABU6VTQ2_9FABA</name>
<feature type="compositionally biased region" description="Polar residues" evidence="1">
    <location>
        <begin position="32"/>
        <end position="51"/>
    </location>
</feature>